<name>A0A0B6Z2D8_9EUPU</name>
<dbReference type="InterPro" id="IPR032376">
    <property type="entry name" value="DOCK_N"/>
</dbReference>
<feature type="non-terminal residue" evidence="4">
    <location>
        <position position="1"/>
    </location>
</feature>
<feature type="non-terminal residue" evidence="4">
    <location>
        <position position="268"/>
    </location>
</feature>
<dbReference type="GO" id="GO:0007264">
    <property type="term" value="P:small GTPase-mediated signal transduction"/>
    <property type="evidence" value="ECO:0007669"/>
    <property type="project" value="InterPro"/>
</dbReference>
<dbReference type="GO" id="GO:0031267">
    <property type="term" value="F:small GTPase binding"/>
    <property type="evidence" value="ECO:0007669"/>
    <property type="project" value="TreeGrafter"/>
</dbReference>
<evidence type="ECO:0000256" key="1">
    <source>
        <dbReference type="ARBA" id="ARBA00022443"/>
    </source>
</evidence>
<evidence type="ECO:0000313" key="4">
    <source>
        <dbReference type="EMBL" id="CEK62708.1"/>
    </source>
</evidence>
<dbReference type="Gene3D" id="1.20.1270.350">
    <property type="entry name" value="Dedicator of cytokinesis N-terminal subdomain"/>
    <property type="match status" value="1"/>
</dbReference>
<dbReference type="GO" id="GO:0005737">
    <property type="term" value="C:cytoplasm"/>
    <property type="evidence" value="ECO:0007669"/>
    <property type="project" value="TreeGrafter"/>
</dbReference>
<gene>
    <name evidence="4" type="primary">ORF45958</name>
</gene>
<protein>
    <recommendedName>
        <fullName evidence="3">SH3 domain-containing protein</fullName>
    </recommendedName>
</protein>
<proteinExistence type="predicted"/>
<dbReference type="GO" id="GO:0005886">
    <property type="term" value="C:plasma membrane"/>
    <property type="evidence" value="ECO:0007669"/>
    <property type="project" value="TreeGrafter"/>
</dbReference>
<dbReference type="EMBL" id="HACG01015843">
    <property type="protein sequence ID" value="CEK62708.1"/>
    <property type="molecule type" value="Transcribed_RNA"/>
</dbReference>
<keyword evidence="1 2" id="KW-0728">SH3 domain</keyword>
<reference evidence="4" key="1">
    <citation type="submission" date="2014-12" db="EMBL/GenBank/DDBJ databases">
        <title>Insight into the proteome of Arion vulgaris.</title>
        <authorList>
            <person name="Aradska J."/>
            <person name="Bulat T."/>
            <person name="Smidak R."/>
            <person name="Sarate P."/>
            <person name="Gangsoo J."/>
            <person name="Sialana F."/>
            <person name="Bilban M."/>
            <person name="Lubec G."/>
        </authorList>
    </citation>
    <scope>NUCLEOTIDE SEQUENCE</scope>
    <source>
        <tissue evidence="4">Skin</tissue>
    </source>
</reference>
<dbReference type="Pfam" id="PF16172">
    <property type="entry name" value="DOCK_N"/>
    <property type="match status" value="1"/>
</dbReference>
<dbReference type="InterPro" id="IPR026791">
    <property type="entry name" value="DOCK"/>
</dbReference>
<dbReference type="PANTHER" id="PTHR45653:SF12">
    <property type="entry name" value="SPONGE, ISOFORM E"/>
    <property type="match status" value="1"/>
</dbReference>
<sequence>VVASFSSSTIQQSLSLEFGETVHIREEYWSNEKTVTWLRGCSFNNKSKKGIFPASYVHTKEFTVENEGPCEIVSPVEDAIVKEVSFVLREWNGQWKSLFVYRKSLFHTILLVMGELCKFRATIVSNTLTKEHAEEMKHQAVTMIDWGNGQLGMDLVPRVDYQQADPDSVSAVEMFRIHERSVRNCQGAYVEEEPDGIVTITEREKHQGEAIHHLLVSLYSFACSVGDNSEVLLSLYDSKDGKFISEKFVMYFTKDGQREGSDKNSSTI</sequence>
<evidence type="ECO:0000256" key="2">
    <source>
        <dbReference type="PROSITE-ProRule" id="PRU00192"/>
    </source>
</evidence>
<dbReference type="InterPro" id="IPR042455">
    <property type="entry name" value="DOCK_N_sub1"/>
</dbReference>
<organism evidence="4">
    <name type="scientific">Arion vulgaris</name>
    <dbReference type="NCBI Taxonomy" id="1028688"/>
    <lineage>
        <taxon>Eukaryota</taxon>
        <taxon>Metazoa</taxon>
        <taxon>Spiralia</taxon>
        <taxon>Lophotrochozoa</taxon>
        <taxon>Mollusca</taxon>
        <taxon>Gastropoda</taxon>
        <taxon>Heterobranchia</taxon>
        <taxon>Euthyneura</taxon>
        <taxon>Panpulmonata</taxon>
        <taxon>Eupulmonata</taxon>
        <taxon>Stylommatophora</taxon>
        <taxon>Helicina</taxon>
        <taxon>Arionoidea</taxon>
        <taxon>Arionidae</taxon>
        <taxon>Arion</taxon>
    </lineage>
</organism>
<accession>A0A0B6Z2D8</accession>
<dbReference type="InterPro" id="IPR036028">
    <property type="entry name" value="SH3-like_dom_sf"/>
</dbReference>
<dbReference type="AlphaFoldDB" id="A0A0B6Z2D8"/>
<dbReference type="Gene3D" id="2.30.30.40">
    <property type="entry name" value="SH3 Domains"/>
    <property type="match status" value="1"/>
</dbReference>
<dbReference type="InterPro" id="IPR001452">
    <property type="entry name" value="SH3_domain"/>
</dbReference>
<evidence type="ECO:0000259" key="3">
    <source>
        <dbReference type="PROSITE" id="PS50002"/>
    </source>
</evidence>
<dbReference type="SUPFAM" id="SSF50044">
    <property type="entry name" value="SH3-domain"/>
    <property type="match status" value="1"/>
</dbReference>
<dbReference type="GO" id="GO:0005085">
    <property type="term" value="F:guanyl-nucleotide exchange factor activity"/>
    <property type="evidence" value="ECO:0007669"/>
    <property type="project" value="InterPro"/>
</dbReference>
<feature type="domain" description="SH3" evidence="3">
    <location>
        <begin position="1"/>
        <end position="62"/>
    </location>
</feature>
<dbReference type="PANTHER" id="PTHR45653">
    <property type="entry name" value="DEDICATOR OF CYTOKINESIS"/>
    <property type="match status" value="1"/>
</dbReference>
<dbReference type="PROSITE" id="PS50002">
    <property type="entry name" value="SH3"/>
    <property type="match status" value="1"/>
</dbReference>